<sequence length="437" mass="47186">MPAEPAAGGHFTAGTRSTAGEPSDAQRWVAETPKDTGHGRSPYERDRARVLHSAAFRRLAAKTQVHVAGTDDFLRTRLTHSLEVAQIAREMGARLGCDPDLVDAAGLAHDLGHPPFGHNGEDTLDGLAASCGGFEGNAQTLRVLTRLEAKVLAPDGSSAGLNLTRAALDAVSKYPWPRRPGLRKFGVYGDDRPVFDWLRAGSPTAPDLPAVDPFGGARRCLEAQVMDWADDVAYSVHDVEDGIHGGYVSLRPLLDDPAERAALCVDVAAVYSGESPADLEGVLVELLADPVLTPLAGYDGSHRAQVALKATTSVLTGRFVATVVGATRERFGPGPHHRYAADLVVPRRIRAQCALLKGIAWRYVMCRPDARTRYQRQREVLTELVTALTDRAPQALDPVFAPLWREAEDDPARLRVIIDQVASLTDPAALTWHTHLT</sequence>
<dbReference type="InterPro" id="IPR050135">
    <property type="entry name" value="dGTPase-like"/>
</dbReference>
<feature type="domain" description="HD" evidence="4">
    <location>
        <begin position="77"/>
        <end position="235"/>
    </location>
</feature>
<dbReference type="PANTHER" id="PTHR11373">
    <property type="entry name" value="DEOXYNUCLEOSIDE TRIPHOSPHATE TRIPHOSPHOHYDROLASE"/>
    <property type="match status" value="1"/>
</dbReference>
<evidence type="ECO:0000256" key="3">
    <source>
        <dbReference type="SAM" id="MobiDB-lite"/>
    </source>
</evidence>
<evidence type="ECO:0000256" key="1">
    <source>
        <dbReference type="ARBA" id="ARBA00022801"/>
    </source>
</evidence>
<dbReference type="HAMAP" id="MF_01212">
    <property type="entry name" value="dGTPase_type2"/>
    <property type="match status" value="1"/>
</dbReference>
<comment type="similarity">
    <text evidence="2">Belongs to the dGTPase family. Type 2 subfamily.</text>
</comment>
<dbReference type="Pfam" id="PF01966">
    <property type="entry name" value="HD"/>
    <property type="match status" value="1"/>
</dbReference>
<dbReference type="AlphaFoldDB" id="A0A1C4UPN0"/>
<dbReference type="InterPro" id="IPR026875">
    <property type="entry name" value="PHydrolase_assoc_dom"/>
</dbReference>
<dbReference type="GO" id="GO:0008832">
    <property type="term" value="F:dGTPase activity"/>
    <property type="evidence" value="ECO:0007669"/>
    <property type="project" value="TreeGrafter"/>
</dbReference>
<dbReference type="Pfam" id="PF13286">
    <property type="entry name" value="HD_assoc"/>
    <property type="match status" value="1"/>
</dbReference>
<dbReference type="PANTHER" id="PTHR11373:SF32">
    <property type="entry name" value="DEOXYGUANOSINETRIPHOSPHATE TRIPHOSPHOHYDROLASE"/>
    <property type="match status" value="1"/>
</dbReference>
<evidence type="ECO:0000313" key="5">
    <source>
        <dbReference type="EMBL" id="SCE73673.1"/>
    </source>
</evidence>
<dbReference type="PROSITE" id="PS51831">
    <property type="entry name" value="HD"/>
    <property type="match status" value="1"/>
</dbReference>
<feature type="compositionally biased region" description="Basic and acidic residues" evidence="3">
    <location>
        <begin position="32"/>
        <end position="43"/>
    </location>
</feature>
<dbReference type="SUPFAM" id="SSF109604">
    <property type="entry name" value="HD-domain/PDEase-like"/>
    <property type="match status" value="1"/>
</dbReference>
<reference evidence="6" key="1">
    <citation type="submission" date="2016-06" db="EMBL/GenBank/DDBJ databases">
        <authorList>
            <person name="Varghese N."/>
            <person name="Submissions Spin"/>
        </authorList>
    </citation>
    <scope>NUCLEOTIDE SEQUENCE [LARGE SCALE GENOMIC DNA]</scope>
    <source>
        <strain evidence="6">DSM 44100</strain>
    </source>
</reference>
<dbReference type="OrthoDB" id="9803619at2"/>
<dbReference type="Gene3D" id="1.10.3210.10">
    <property type="entry name" value="Hypothetical protein af1432"/>
    <property type="match status" value="1"/>
</dbReference>
<feature type="region of interest" description="Disordered" evidence="3">
    <location>
        <begin position="1"/>
        <end position="43"/>
    </location>
</feature>
<evidence type="ECO:0000259" key="4">
    <source>
        <dbReference type="PROSITE" id="PS51831"/>
    </source>
</evidence>
<proteinExistence type="inferred from homology"/>
<protein>
    <recommendedName>
        <fullName evidence="2">Deoxyguanosinetriphosphate triphosphohydrolase-like protein</fullName>
    </recommendedName>
</protein>
<dbReference type="NCBIfam" id="NF002829">
    <property type="entry name" value="PRK03007.1"/>
    <property type="match status" value="1"/>
</dbReference>
<dbReference type="EMBL" id="FMCU01000001">
    <property type="protein sequence ID" value="SCE73673.1"/>
    <property type="molecule type" value="Genomic_DNA"/>
</dbReference>
<dbReference type="GO" id="GO:0006203">
    <property type="term" value="P:dGTP catabolic process"/>
    <property type="evidence" value="ECO:0007669"/>
    <property type="project" value="TreeGrafter"/>
</dbReference>
<dbReference type="RefSeq" id="WP_091238468.1">
    <property type="nucleotide sequence ID" value="NZ_FMCU01000001.1"/>
</dbReference>
<dbReference type="InterPro" id="IPR006674">
    <property type="entry name" value="HD_domain"/>
</dbReference>
<dbReference type="NCBIfam" id="TIGR01353">
    <property type="entry name" value="dGTP_triPase"/>
    <property type="match status" value="1"/>
</dbReference>
<evidence type="ECO:0000256" key="2">
    <source>
        <dbReference type="HAMAP-Rule" id="MF_01212"/>
    </source>
</evidence>
<dbReference type="InterPro" id="IPR003607">
    <property type="entry name" value="HD/PDEase_dom"/>
</dbReference>
<dbReference type="InterPro" id="IPR006261">
    <property type="entry name" value="dGTPase"/>
</dbReference>
<evidence type="ECO:0000313" key="6">
    <source>
        <dbReference type="Proteomes" id="UP000198797"/>
    </source>
</evidence>
<dbReference type="STRING" id="121616.GA0070216_101659"/>
<keyword evidence="6" id="KW-1185">Reference proteome</keyword>
<name>A0A1C4UPN0_9ACTN</name>
<dbReference type="Proteomes" id="UP000198797">
    <property type="component" value="Unassembled WGS sequence"/>
</dbReference>
<dbReference type="CDD" id="cd00077">
    <property type="entry name" value="HDc"/>
    <property type="match status" value="1"/>
</dbReference>
<organism evidence="5 6">
    <name type="scientific">Micromonospora matsumotoense</name>
    <dbReference type="NCBI Taxonomy" id="121616"/>
    <lineage>
        <taxon>Bacteria</taxon>
        <taxon>Bacillati</taxon>
        <taxon>Actinomycetota</taxon>
        <taxon>Actinomycetes</taxon>
        <taxon>Micromonosporales</taxon>
        <taxon>Micromonosporaceae</taxon>
        <taxon>Micromonospora</taxon>
    </lineage>
</organism>
<accession>A0A1C4UPN0</accession>
<keyword evidence="1 2" id="KW-0378">Hydrolase</keyword>
<dbReference type="InterPro" id="IPR023023">
    <property type="entry name" value="dNTPase_2"/>
</dbReference>
<gene>
    <name evidence="5" type="ORF">GA0070216_101659</name>
</gene>
<dbReference type="SMART" id="SM00471">
    <property type="entry name" value="HDc"/>
    <property type="match status" value="1"/>
</dbReference>